<evidence type="ECO:0000256" key="12">
    <source>
        <dbReference type="SAM" id="Phobius"/>
    </source>
</evidence>
<accession>A0ABW8T8Z8</accession>
<organism evidence="14 15">
    <name type="scientific">Clostridium neuense</name>
    <dbReference type="NCBI Taxonomy" id="1728934"/>
    <lineage>
        <taxon>Bacteria</taxon>
        <taxon>Bacillati</taxon>
        <taxon>Bacillota</taxon>
        <taxon>Clostridia</taxon>
        <taxon>Eubacteriales</taxon>
        <taxon>Clostridiaceae</taxon>
        <taxon>Clostridium</taxon>
    </lineage>
</organism>
<dbReference type="Pfam" id="PF02518">
    <property type="entry name" value="HATPase_c"/>
    <property type="match status" value="1"/>
</dbReference>
<evidence type="ECO:0000256" key="2">
    <source>
        <dbReference type="ARBA" id="ARBA00004651"/>
    </source>
</evidence>
<dbReference type="RefSeq" id="WP_406785682.1">
    <property type="nucleotide sequence ID" value="NZ_JBJIAA010000001.1"/>
</dbReference>
<keyword evidence="15" id="KW-1185">Reference proteome</keyword>
<evidence type="ECO:0000256" key="4">
    <source>
        <dbReference type="ARBA" id="ARBA00022475"/>
    </source>
</evidence>
<keyword evidence="6" id="KW-0808">Transferase</keyword>
<keyword evidence="7 12" id="KW-0812">Transmembrane</keyword>
<dbReference type="CDD" id="cd00082">
    <property type="entry name" value="HisKA"/>
    <property type="match status" value="1"/>
</dbReference>
<dbReference type="PANTHER" id="PTHR45453:SF2">
    <property type="entry name" value="HISTIDINE KINASE"/>
    <property type="match status" value="1"/>
</dbReference>
<evidence type="ECO:0000256" key="5">
    <source>
        <dbReference type="ARBA" id="ARBA00022553"/>
    </source>
</evidence>
<dbReference type="PROSITE" id="PS50109">
    <property type="entry name" value="HIS_KIN"/>
    <property type="match status" value="1"/>
</dbReference>
<evidence type="ECO:0000313" key="15">
    <source>
        <dbReference type="Proteomes" id="UP001623592"/>
    </source>
</evidence>
<evidence type="ECO:0000256" key="10">
    <source>
        <dbReference type="ARBA" id="ARBA00023012"/>
    </source>
</evidence>
<evidence type="ECO:0000256" key="3">
    <source>
        <dbReference type="ARBA" id="ARBA00012438"/>
    </source>
</evidence>
<comment type="catalytic activity">
    <reaction evidence="1">
        <text>ATP + protein L-histidine = ADP + protein N-phospho-L-histidine.</text>
        <dbReference type="EC" id="2.7.13.3"/>
    </reaction>
</comment>
<gene>
    <name evidence="14" type="ORF">ACJDT4_01110</name>
</gene>
<dbReference type="InterPro" id="IPR003594">
    <property type="entry name" value="HATPase_dom"/>
</dbReference>
<evidence type="ECO:0000256" key="8">
    <source>
        <dbReference type="ARBA" id="ARBA00022777"/>
    </source>
</evidence>
<keyword evidence="5" id="KW-0597">Phosphoprotein</keyword>
<feature type="domain" description="Histidine kinase" evidence="13">
    <location>
        <begin position="131"/>
        <end position="345"/>
    </location>
</feature>
<keyword evidence="10" id="KW-0902">Two-component regulatory system</keyword>
<evidence type="ECO:0000256" key="9">
    <source>
        <dbReference type="ARBA" id="ARBA00022989"/>
    </source>
</evidence>
<comment type="caution">
    <text evidence="14">The sequence shown here is derived from an EMBL/GenBank/DDBJ whole genome shotgun (WGS) entry which is preliminary data.</text>
</comment>
<feature type="transmembrane region" description="Helical" evidence="12">
    <location>
        <begin position="12"/>
        <end position="32"/>
    </location>
</feature>
<protein>
    <recommendedName>
        <fullName evidence="3">histidine kinase</fullName>
        <ecNumber evidence="3">2.7.13.3</ecNumber>
    </recommendedName>
</protein>
<keyword evidence="11 12" id="KW-0472">Membrane</keyword>
<dbReference type="PRINTS" id="PR00344">
    <property type="entry name" value="BCTRLSENSOR"/>
</dbReference>
<proteinExistence type="predicted"/>
<keyword evidence="9 12" id="KW-1133">Transmembrane helix</keyword>
<evidence type="ECO:0000259" key="13">
    <source>
        <dbReference type="PROSITE" id="PS50109"/>
    </source>
</evidence>
<dbReference type="InterPro" id="IPR005467">
    <property type="entry name" value="His_kinase_dom"/>
</dbReference>
<name>A0ABW8T8Z8_9CLOT</name>
<evidence type="ECO:0000256" key="11">
    <source>
        <dbReference type="ARBA" id="ARBA00023136"/>
    </source>
</evidence>
<keyword evidence="8 14" id="KW-0418">Kinase</keyword>
<keyword evidence="4" id="KW-1003">Cell membrane</keyword>
<dbReference type="InterPro" id="IPR050351">
    <property type="entry name" value="BphY/WalK/GraS-like"/>
</dbReference>
<dbReference type="InterPro" id="IPR003661">
    <property type="entry name" value="HisK_dim/P_dom"/>
</dbReference>
<dbReference type="EMBL" id="JBJIAA010000001">
    <property type="protein sequence ID" value="MFL0249006.1"/>
    <property type="molecule type" value="Genomic_DNA"/>
</dbReference>
<evidence type="ECO:0000256" key="6">
    <source>
        <dbReference type="ARBA" id="ARBA00022679"/>
    </source>
</evidence>
<dbReference type="InterPro" id="IPR036890">
    <property type="entry name" value="HATPase_C_sf"/>
</dbReference>
<comment type="subcellular location">
    <subcellularLocation>
        <location evidence="2">Cell membrane</location>
        <topology evidence="2">Multi-pass membrane protein</topology>
    </subcellularLocation>
</comment>
<reference evidence="14 15" key="1">
    <citation type="submission" date="2024-11" db="EMBL/GenBank/DDBJ databases">
        <authorList>
            <person name="Heng Y.C."/>
            <person name="Lim A.C.H."/>
            <person name="Lee J.K.Y."/>
            <person name="Kittelmann S."/>
        </authorList>
    </citation>
    <scope>NUCLEOTIDE SEQUENCE [LARGE SCALE GENOMIC DNA]</scope>
    <source>
        <strain evidence="14 15">WILCCON 0114</strain>
    </source>
</reference>
<dbReference type="SUPFAM" id="SSF55874">
    <property type="entry name" value="ATPase domain of HSP90 chaperone/DNA topoisomerase II/histidine kinase"/>
    <property type="match status" value="1"/>
</dbReference>
<sequence length="353" mass="41023">MKLKDFLKDKLSYMVVYFFSNALVILIMYLSLIINKVKFSKGNVVYAFLISLFLFIVFLIYDYYKSKSFKSQLNRILNSEDDLDYILNLGTPNTEEQAAFKKILIKLYKICNNKTVNYEEEHKQYIYFVNQWVHQMKTPVSVINLILQDEVNEENKKLFESIAEENEKLQHGLDMMLYNARLNEFNGDFNVEKLDIIDIVRKVINENKKSLIRNHIFPKIINNENIAVETDRKWISFAINQIVVNAIKYSRAKAGENKHITFDIVEEASKIILSIKDEGIGIPKEDLTRVFNAFFTGKNGRKTDESTGMGMYLAKRICDKLGHGINVKSEEGKGAVFSIEFYKNKSIFNLSTL</sequence>
<feature type="transmembrane region" description="Helical" evidence="12">
    <location>
        <begin position="44"/>
        <end position="64"/>
    </location>
</feature>
<dbReference type="InterPro" id="IPR004358">
    <property type="entry name" value="Sig_transdc_His_kin-like_C"/>
</dbReference>
<evidence type="ECO:0000313" key="14">
    <source>
        <dbReference type="EMBL" id="MFL0249006.1"/>
    </source>
</evidence>
<dbReference type="GO" id="GO:0016301">
    <property type="term" value="F:kinase activity"/>
    <property type="evidence" value="ECO:0007669"/>
    <property type="project" value="UniProtKB-KW"/>
</dbReference>
<evidence type="ECO:0000256" key="7">
    <source>
        <dbReference type="ARBA" id="ARBA00022692"/>
    </source>
</evidence>
<dbReference type="SMART" id="SM00387">
    <property type="entry name" value="HATPase_c"/>
    <property type="match status" value="1"/>
</dbReference>
<evidence type="ECO:0000256" key="1">
    <source>
        <dbReference type="ARBA" id="ARBA00000085"/>
    </source>
</evidence>
<dbReference type="Gene3D" id="3.30.565.10">
    <property type="entry name" value="Histidine kinase-like ATPase, C-terminal domain"/>
    <property type="match status" value="1"/>
</dbReference>
<dbReference type="Proteomes" id="UP001623592">
    <property type="component" value="Unassembled WGS sequence"/>
</dbReference>
<dbReference type="EC" id="2.7.13.3" evidence="3"/>
<dbReference type="PANTHER" id="PTHR45453">
    <property type="entry name" value="PHOSPHATE REGULON SENSOR PROTEIN PHOR"/>
    <property type="match status" value="1"/>
</dbReference>